<dbReference type="Proteomes" id="UP000007590">
    <property type="component" value="Chromosome"/>
</dbReference>
<gene>
    <name evidence="2" type="ordered locus">Solca_4082</name>
</gene>
<dbReference type="PROSITE" id="PS51257">
    <property type="entry name" value="PROKAR_LIPOPROTEIN"/>
    <property type="match status" value="1"/>
</dbReference>
<dbReference type="OrthoDB" id="666398at2"/>
<name>H8KMZ3_SOLCM</name>
<keyword evidence="1" id="KW-0732">Signal</keyword>
<evidence type="ECO:0000313" key="2">
    <source>
        <dbReference type="EMBL" id="AFD09072.1"/>
    </source>
</evidence>
<dbReference type="AlphaFoldDB" id="H8KMZ3"/>
<accession>H8KMZ3</accession>
<evidence type="ECO:0008006" key="4">
    <source>
        <dbReference type="Google" id="ProtNLM"/>
    </source>
</evidence>
<protein>
    <recommendedName>
        <fullName evidence="4">Lipocalin-like domain-containing protein</fullName>
    </recommendedName>
</protein>
<feature type="chain" id="PRO_5003613204" description="Lipocalin-like domain-containing protein" evidence="1">
    <location>
        <begin position="18"/>
        <end position="175"/>
    </location>
</feature>
<evidence type="ECO:0000256" key="1">
    <source>
        <dbReference type="SAM" id="SignalP"/>
    </source>
</evidence>
<evidence type="ECO:0000313" key="3">
    <source>
        <dbReference type="Proteomes" id="UP000007590"/>
    </source>
</evidence>
<feature type="signal peptide" evidence="1">
    <location>
        <begin position="1"/>
        <end position="17"/>
    </location>
</feature>
<reference evidence="2" key="1">
    <citation type="submission" date="2012-02" db="EMBL/GenBank/DDBJ databases">
        <title>The complete genome of Solitalea canadensis DSM 3403.</title>
        <authorList>
            <consortium name="US DOE Joint Genome Institute (JGI-PGF)"/>
            <person name="Lucas S."/>
            <person name="Copeland A."/>
            <person name="Lapidus A."/>
            <person name="Glavina del Rio T."/>
            <person name="Dalin E."/>
            <person name="Tice H."/>
            <person name="Bruce D."/>
            <person name="Goodwin L."/>
            <person name="Pitluck S."/>
            <person name="Peters L."/>
            <person name="Ovchinnikova G."/>
            <person name="Lu M."/>
            <person name="Kyrpides N."/>
            <person name="Mavromatis K."/>
            <person name="Ivanova N."/>
            <person name="Brettin T."/>
            <person name="Detter J.C."/>
            <person name="Han C."/>
            <person name="Larimer F."/>
            <person name="Land M."/>
            <person name="Hauser L."/>
            <person name="Markowitz V."/>
            <person name="Cheng J.-F."/>
            <person name="Hugenholtz P."/>
            <person name="Woyke T."/>
            <person name="Wu D."/>
            <person name="Spring S."/>
            <person name="Schroeder M."/>
            <person name="Kopitz M."/>
            <person name="Brambilla E."/>
            <person name="Klenk H.-P."/>
            <person name="Eisen J.A."/>
        </authorList>
    </citation>
    <scope>NUCLEOTIDE SEQUENCE</scope>
    <source>
        <strain evidence="2">DSM 3403</strain>
    </source>
</reference>
<dbReference type="eggNOG" id="ENOG5032T6Z">
    <property type="taxonomic scope" value="Bacteria"/>
</dbReference>
<dbReference type="KEGG" id="scn:Solca_4082"/>
<proteinExistence type="predicted"/>
<dbReference type="HOGENOM" id="CLU_126626_0_0_10"/>
<sequence>MKTIRFFILILLIGLFACDKSDNNKTTLLKNYNESYVKWTKLKAQNGNSYTYQTTFGSWTGGGSTTELKIENGKVTGRNYHRFILNGSNGKKDTVASYVETVGDLGSHESGAKLLTIDELYRSCIGEYLVVDEDNNQLFFESNTEGVMYLCGFVPDGCVDDCFNGITIENLKWIK</sequence>
<dbReference type="RefSeq" id="WP_014682294.1">
    <property type="nucleotide sequence ID" value="NC_017770.1"/>
</dbReference>
<organism evidence="2 3">
    <name type="scientific">Solitalea canadensis (strain ATCC 29591 / DSM 3403 / JCM 21819 / LMG 8368 / NBRC 15130 / NCIMB 12057 / USAM 9D)</name>
    <name type="common">Flexibacter canadensis</name>
    <dbReference type="NCBI Taxonomy" id="929556"/>
    <lineage>
        <taxon>Bacteria</taxon>
        <taxon>Pseudomonadati</taxon>
        <taxon>Bacteroidota</taxon>
        <taxon>Sphingobacteriia</taxon>
        <taxon>Sphingobacteriales</taxon>
        <taxon>Sphingobacteriaceae</taxon>
        <taxon>Solitalea</taxon>
    </lineage>
</organism>
<dbReference type="EMBL" id="CP003349">
    <property type="protein sequence ID" value="AFD09072.1"/>
    <property type="molecule type" value="Genomic_DNA"/>
</dbReference>
<keyword evidence="3" id="KW-1185">Reference proteome</keyword>